<evidence type="ECO:0000313" key="2">
    <source>
        <dbReference type="Proteomes" id="UP000031512"/>
    </source>
</evidence>
<dbReference type="EMBL" id="CP001669">
    <property type="protein sequence ID" value="AFZ78964.1"/>
    <property type="molecule type" value="Genomic_DNA"/>
</dbReference>
<protein>
    <submittedName>
        <fullName evidence="1">Uncharacterized protein</fullName>
    </submittedName>
</protein>
<dbReference type="VEuPathDB" id="PiroplasmaDB:BEWA_018050"/>
<evidence type="ECO:0000313" key="1">
    <source>
        <dbReference type="EMBL" id="AFZ78964.1"/>
    </source>
</evidence>
<sequence length="240" mass="28548">MSSKARTVAAASKTRLHYHSAIGTHRLSPRPLKNILYPYHRNYKPVYRARNARTPSYYWPEIDKYPWHSHQKRFPAQESLGIEFFSEFVKRDERIRTLYETLHPLPLRGVNCLVWKPVKYKESDSPANRKIIKINDLNYVVDEETRNNTYYLIKSIDYRLRPFKAKIIADLYMKDSLIKSNISPVGSVRGIWRYSFPYKFSDCDLNLNDKDTYKNIAFKVSDLNLYRPNNIRPFKNLCKD</sequence>
<dbReference type="eggNOG" id="ENOG502T21W">
    <property type="taxonomic scope" value="Eukaryota"/>
</dbReference>
<reference evidence="1 2" key="1">
    <citation type="journal article" date="2012" name="BMC Genomics">
        <title>Comparative genomic analysis and phylogenetic position of Theileria equi.</title>
        <authorList>
            <person name="Kappmeyer L.S."/>
            <person name="Thiagarajan M."/>
            <person name="Herndon D.R."/>
            <person name="Ramsay J.D."/>
            <person name="Caler E."/>
            <person name="Djikeng A."/>
            <person name="Gillespie J.J."/>
            <person name="Lau A.O."/>
            <person name="Roalson E.H."/>
            <person name="Silva J.C."/>
            <person name="Silva M.G."/>
            <person name="Suarez C.E."/>
            <person name="Ueti M.W."/>
            <person name="Nene V.M."/>
            <person name="Mealey R.H."/>
            <person name="Knowles D.P."/>
            <person name="Brayton K.A."/>
        </authorList>
    </citation>
    <scope>NUCLEOTIDE SEQUENCE [LARGE SCALE GENOMIC DNA]</scope>
    <source>
        <strain evidence="1 2">WA</strain>
    </source>
</reference>
<dbReference type="AlphaFoldDB" id="L0AVQ6"/>
<dbReference type="RefSeq" id="XP_004828630.1">
    <property type="nucleotide sequence ID" value="XM_004828573.1"/>
</dbReference>
<keyword evidence="2" id="KW-1185">Reference proteome</keyword>
<dbReference type="GeneID" id="15805963"/>
<dbReference type="Proteomes" id="UP000031512">
    <property type="component" value="Chromosome 1"/>
</dbReference>
<dbReference type="KEGG" id="beq:BEWA_018050"/>
<organism evidence="1 2">
    <name type="scientific">Theileria equi strain WA</name>
    <dbReference type="NCBI Taxonomy" id="1537102"/>
    <lineage>
        <taxon>Eukaryota</taxon>
        <taxon>Sar</taxon>
        <taxon>Alveolata</taxon>
        <taxon>Apicomplexa</taxon>
        <taxon>Aconoidasida</taxon>
        <taxon>Piroplasmida</taxon>
        <taxon>Theileriidae</taxon>
        <taxon>Theileria</taxon>
    </lineage>
</organism>
<name>L0AVQ6_THEEQ</name>
<gene>
    <name evidence="1" type="ORF">BEWA_018050</name>
</gene>
<dbReference type="OrthoDB" id="432990at2759"/>
<accession>L0AVQ6</accession>
<proteinExistence type="predicted"/>